<evidence type="ECO:0000259" key="14">
    <source>
        <dbReference type="PROSITE" id="PS50158"/>
    </source>
</evidence>
<dbReference type="SUPFAM" id="SSF56672">
    <property type="entry name" value="DNA/RNA polymerases"/>
    <property type="match status" value="1"/>
</dbReference>
<keyword evidence="4" id="KW-0378">Hydrolase</keyword>
<name>A0A699IGR0_TANCI</name>
<keyword evidence="6" id="KW-0229">DNA integration</keyword>
<dbReference type="PROSITE" id="PS50158">
    <property type="entry name" value="ZF_CCHC"/>
    <property type="match status" value="1"/>
</dbReference>
<keyword evidence="1" id="KW-0645">Protease</keyword>
<keyword evidence="3" id="KW-0064">Aspartyl protease</keyword>
<dbReference type="GO" id="GO:0003964">
    <property type="term" value="F:RNA-directed DNA polymerase activity"/>
    <property type="evidence" value="ECO:0007669"/>
    <property type="project" value="UniProtKB-KW"/>
</dbReference>
<evidence type="ECO:0000256" key="6">
    <source>
        <dbReference type="ARBA" id="ARBA00022908"/>
    </source>
</evidence>
<dbReference type="GO" id="GO:0015074">
    <property type="term" value="P:DNA integration"/>
    <property type="evidence" value="ECO:0007669"/>
    <property type="project" value="UniProtKB-KW"/>
</dbReference>
<keyword evidence="5" id="KW-0460">Magnesium</keyword>
<dbReference type="GO" id="GO:0006508">
    <property type="term" value="P:proteolysis"/>
    <property type="evidence" value="ECO:0007669"/>
    <property type="project" value="UniProtKB-KW"/>
</dbReference>
<accession>A0A699IGR0</accession>
<dbReference type="Pfam" id="PF17921">
    <property type="entry name" value="Integrase_H2C2"/>
    <property type="match status" value="1"/>
</dbReference>
<evidence type="ECO:0000256" key="9">
    <source>
        <dbReference type="ARBA" id="ARBA00023125"/>
    </source>
</evidence>
<evidence type="ECO:0000256" key="2">
    <source>
        <dbReference type="ARBA" id="ARBA00022723"/>
    </source>
</evidence>
<evidence type="ECO:0000313" key="15">
    <source>
        <dbReference type="EMBL" id="GEZ59848.1"/>
    </source>
</evidence>
<evidence type="ECO:0000256" key="5">
    <source>
        <dbReference type="ARBA" id="ARBA00022842"/>
    </source>
</evidence>
<keyword evidence="10" id="KW-0233">DNA recombination</keyword>
<evidence type="ECO:0000256" key="8">
    <source>
        <dbReference type="ARBA" id="ARBA00022932"/>
    </source>
</evidence>
<feature type="domain" description="CCHC-type" evidence="14">
    <location>
        <begin position="144"/>
        <end position="159"/>
    </location>
</feature>
<dbReference type="EMBL" id="BKCJ010298703">
    <property type="protein sequence ID" value="GEZ59848.1"/>
    <property type="molecule type" value="Genomic_DNA"/>
</dbReference>
<keyword evidence="12" id="KW-0863">Zinc-finger</keyword>
<dbReference type="Pfam" id="PF17919">
    <property type="entry name" value="RT_RNaseH_2"/>
    <property type="match status" value="1"/>
</dbReference>
<dbReference type="AlphaFoldDB" id="A0A699IGR0"/>
<evidence type="ECO:0000256" key="13">
    <source>
        <dbReference type="SAM" id="MobiDB-lite"/>
    </source>
</evidence>
<dbReference type="GO" id="GO:0006310">
    <property type="term" value="P:DNA recombination"/>
    <property type="evidence" value="ECO:0007669"/>
    <property type="project" value="UniProtKB-KW"/>
</dbReference>
<reference evidence="15" key="1">
    <citation type="journal article" date="2019" name="Sci. Rep.">
        <title>Draft genome of Tanacetum cinerariifolium, the natural source of mosquito coil.</title>
        <authorList>
            <person name="Yamashiro T."/>
            <person name="Shiraishi A."/>
            <person name="Satake H."/>
            <person name="Nakayama K."/>
        </authorList>
    </citation>
    <scope>NUCLEOTIDE SEQUENCE</scope>
</reference>
<keyword evidence="12" id="KW-0862">Zinc</keyword>
<evidence type="ECO:0000256" key="3">
    <source>
        <dbReference type="ARBA" id="ARBA00022750"/>
    </source>
</evidence>
<dbReference type="GO" id="GO:0003887">
    <property type="term" value="F:DNA-directed DNA polymerase activity"/>
    <property type="evidence" value="ECO:0007669"/>
    <property type="project" value="UniProtKB-KW"/>
</dbReference>
<dbReference type="InterPro" id="IPR001878">
    <property type="entry name" value="Znf_CCHC"/>
</dbReference>
<dbReference type="Gene3D" id="1.10.340.70">
    <property type="match status" value="1"/>
</dbReference>
<dbReference type="InterPro" id="IPR050951">
    <property type="entry name" value="Retrovirus_Pol_polyprotein"/>
</dbReference>
<evidence type="ECO:0000256" key="1">
    <source>
        <dbReference type="ARBA" id="ARBA00022670"/>
    </source>
</evidence>
<keyword evidence="2" id="KW-0479">Metal-binding</keyword>
<evidence type="ECO:0000256" key="4">
    <source>
        <dbReference type="ARBA" id="ARBA00022801"/>
    </source>
</evidence>
<comment type="caution">
    <text evidence="15">The sequence shown here is derived from an EMBL/GenBank/DDBJ whole genome shotgun (WGS) entry which is preliminary data.</text>
</comment>
<feature type="region of interest" description="Disordered" evidence="13">
    <location>
        <begin position="98"/>
        <end position="139"/>
    </location>
</feature>
<dbReference type="SUPFAM" id="SSF57756">
    <property type="entry name" value="Retrovirus zinc finger-like domains"/>
    <property type="match status" value="1"/>
</dbReference>
<dbReference type="InterPro" id="IPR041588">
    <property type="entry name" value="Integrase_H2C2"/>
</dbReference>
<dbReference type="Pfam" id="PF24626">
    <property type="entry name" value="SH3_Tf2-1"/>
    <property type="match status" value="1"/>
</dbReference>
<dbReference type="InterPro" id="IPR036875">
    <property type="entry name" value="Znf_CCHC_sf"/>
</dbReference>
<keyword evidence="11" id="KW-0511">Multifunctional enzyme</keyword>
<feature type="compositionally biased region" description="Low complexity" evidence="13">
    <location>
        <begin position="110"/>
        <end position="125"/>
    </location>
</feature>
<proteinExistence type="predicted"/>
<protein>
    <recommendedName>
        <fullName evidence="14">CCHC-type domain-containing protein</fullName>
    </recommendedName>
</protein>
<keyword evidence="8" id="KW-0239">DNA-directed DNA polymerase</keyword>
<feature type="compositionally biased region" description="Basic and acidic residues" evidence="13">
    <location>
        <begin position="98"/>
        <end position="109"/>
    </location>
</feature>
<dbReference type="InterPro" id="IPR043502">
    <property type="entry name" value="DNA/RNA_pol_sf"/>
</dbReference>
<keyword evidence="7" id="KW-0695">RNA-directed DNA polymerase</keyword>
<organism evidence="15">
    <name type="scientific">Tanacetum cinerariifolium</name>
    <name type="common">Dalmatian daisy</name>
    <name type="synonym">Chrysanthemum cinerariifolium</name>
    <dbReference type="NCBI Taxonomy" id="118510"/>
    <lineage>
        <taxon>Eukaryota</taxon>
        <taxon>Viridiplantae</taxon>
        <taxon>Streptophyta</taxon>
        <taxon>Embryophyta</taxon>
        <taxon>Tracheophyta</taxon>
        <taxon>Spermatophyta</taxon>
        <taxon>Magnoliopsida</taxon>
        <taxon>eudicotyledons</taxon>
        <taxon>Gunneridae</taxon>
        <taxon>Pentapetalae</taxon>
        <taxon>asterids</taxon>
        <taxon>campanulids</taxon>
        <taxon>Asterales</taxon>
        <taxon>Asteraceae</taxon>
        <taxon>Asteroideae</taxon>
        <taxon>Anthemideae</taxon>
        <taxon>Anthemidinae</taxon>
        <taxon>Tanacetum</taxon>
    </lineage>
</organism>
<dbReference type="Gene3D" id="3.30.70.270">
    <property type="match status" value="1"/>
</dbReference>
<evidence type="ECO:0000256" key="7">
    <source>
        <dbReference type="ARBA" id="ARBA00022918"/>
    </source>
</evidence>
<dbReference type="InterPro" id="IPR041577">
    <property type="entry name" value="RT_RNaseH_2"/>
</dbReference>
<dbReference type="PANTHER" id="PTHR37984:SF5">
    <property type="entry name" value="PROTEIN NYNRIN-LIKE"/>
    <property type="match status" value="1"/>
</dbReference>
<sequence length="497" mass="57080">MTKKYCLKGEIKKLEAELWNLKIKGTDVVGYSRRFQELAFICARIFPEESDTIERYIGGLPDMIHRSVMTSKPKTMQDVVEFTTELMDKKINTFAERQAENKRKFKDTSKNNQNQQQNKRQNTSRAYPAGSGDKKPYGGQKPTCFECGGQGNFKRECPKLKNKNLGNPVRNGNAPAKVYAVGHAGTNPDSNVVTGLAGYYRRFIEGFLKIAKSMTKLTQKGVNFDWGEKQEVAFRLLKQKLCSAPIMAFPGGREDFVVYCDASHKRLEDTEAQKPENIKNEDVGGMLIENLKDPEKLRTKKLESCTDETLCLNGRSWSPCYGDLRTLIMHESYKLKYSIHPSSKKMYQDMKKLYWWPNMKADITTYVSKCLTCAKVKAEHQRPSGLSSKEFKLLMIDLKRKPMEFHVGDRVMLKVSPWKGVVRFSKREKLNPRYVRPFKVLEKVRSVAHKLELPHELSKVHNTFHVSNLKKCYADEPLAISLDGSILMISFILWKNL</sequence>
<evidence type="ECO:0000256" key="11">
    <source>
        <dbReference type="ARBA" id="ARBA00023268"/>
    </source>
</evidence>
<evidence type="ECO:0000256" key="10">
    <source>
        <dbReference type="ARBA" id="ARBA00023172"/>
    </source>
</evidence>
<keyword evidence="8" id="KW-0808">Transferase</keyword>
<dbReference type="PANTHER" id="PTHR37984">
    <property type="entry name" value="PROTEIN CBG26694"/>
    <property type="match status" value="1"/>
</dbReference>
<keyword evidence="8" id="KW-0548">Nucleotidyltransferase</keyword>
<dbReference type="GO" id="GO:0008270">
    <property type="term" value="F:zinc ion binding"/>
    <property type="evidence" value="ECO:0007669"/>
    <property type="project" value="UniProtKB-KW"/>
</dbReference>
<dbReference type="InterPro" id="IPR056924">
    <property type="entry name" value="SH3_Tf2-1"/>
</dbReference>
<dbReference type="InterPro" id="IPR043128">
    <property type="entry name" value="Rev_trsase/Diguanyl_cyclase"/>
</dbReference>
<evidence type="ECO:0000256" key="12">
    <source>
        <dbReference type="PROSITE-ProRule" id="PRU00047"/>
    </source>
</evidence>
<keyword evidence="9" id="KW-0238">DNA-binding</keyword>
<dbReference type="GO" id="GO:0004190">
    <property type="term" value="F:aspartic-type endopeptidase activity"/>
    <property type="evidence" value="ECO:0007669"/>
    <property type="project" value="UniProtKB-KW"/>
</dbReference>
<dbReference type="GO" id="GO:0003677">
    <property type="term" value="F:DNA binding"/>
    <property type="evidence" value="ECO:0007669"/>
    <property type="project" value="UniProtKB-KW"/>
</dbReference>
<gene>
    <name evidence="15" type="ORF">Tci_531821</name>
</gene>